<evidence type="ECO:0000256" key="8">
    <source>
        <dbReference type="ARBA" id="ARBA00022692"/>
    </source>
</evidence>
<evidence type="ECO:0000256" key="19">
    <source>
        <dbReference type="ARBA" id="ARBA00032409"/>
    </source>
</evidence>
<feature type="transmembrane region" description="Helical" evidence="21">
    <location>
        <begin position="65"/>
        <end position="86"/>
    </location>
</feature>
<evidence type="ECO:0000256" key="15">
    <source>
        <dbReference type="ARBA" id="ARBA00023014"/>
    </source>
</evidence>
<dbReference type="PROSITE" id="PS51296">
    <property type="entry name" value="RIESKE"/>
    <property type="match status" value="1"/>
</dbReference>
<keyword evidence="6" id="KW-1003">Cell membrane</keyword>
<feature type="compositionally biased region" description="Basic and acidic residues" evidence="20">
    <location>
        <begin position="46"/>
        <end position="56"/>
    </location>
</feature>
<evidence type="ECO:0000259" key="22">
    <source>
        <dbReference type="PROSITE" id="PS51296"/>
    </source>
</evidence>
<evidence type="ECO:0000256" key="5">
    <source>
        <dbReference type="ARBA" id="ARBA00022448"/>
    </source>
</evidence>
<dbReference type="InterPro" id="IPR017941">
    <property type="entry name" value="Rieske_2Fe-2S"/>
</dbReference>
<evidence type="ECO:0000256" key="7">
    <source>
        <dbReference type="ARBA" id="ARBA00022660"/>
    </source>
</evidence>
<evidence type="ECO:0000256" key="17">
    <source>
        <dbReference type="ARBA" id="ARBA00023157"/>
    </source>
</evidence>
<evidence type="ECO:0000256" key="11">
    <source>
        <dbReference type="ARBA" id="ARBA00022982"/>
    </source>
</evidence>
<accession>A0ABV6DXB0</accession>
<evidence type="ECO:0000256" key="6">
    <source>
        <dbReference type="ARBA" id="ARBA00022475"/>
    </source>
</evidence>
<keyword evidence="8 21" id="KW-0812">Transmembrane</keyword>
<keyword evidence="11" id="KW-0249">Electron transport</keyword>
<evidence type="ECO:0000256" key="12">
    <source>
        <dbReference type="ARBA" id="ARBA00022989"/>
    </source>
</evidence>
<dbReference type="CDD" id="cd03467">
    <property type="entry name" value="Rieske"/>
    <property type="match status" value="1"/>
</dbReference>
<feature type="domain" description="Rieske" evidence="22">
    <location>
        <begin position="284"/>
        <end position="353"/>
    </location>
</feature>
<organism evidence="23 24">
    <name type="scientific">Nocardioides zeicaulis</name>
    <dbReference type="NCBI Taxonomy" id="1776857"/>
    <lineage>
        <taxon>Bacteria</taxon>
        <taxon>Bacillati</taxon>
        <taxon>Actinomycetota</taxon>
        <taxon>Actinomycetes</taxon>
        <taxon>Propionibacteriales</taxon>
        <taxon>Nocardioidaceae</taxon>
        <taxon>Nocardioides</taxon>
    </lineage>
</organism>
<dbReference type="SUPFAM" id="SSF50022">
    <property type="entry name" value="ISP domain"/>
    <property type="match status" value="1"/>
</dbReference>
<comment type="subcellular location">
    <subcellularLocation>
        <location evidence="2">Cell membrane</location>
        <topology evidence="2">Multi-pass membrane protein</topology>
    </subcellularLocation>
</comment>
<dbReference type="InterPro" id="IPR014349">
    <property type="entry name" value="Rieske_Fe-S_prot"/>
</dbReference>
<dbReference type="Proteomes" id="UP001589698">
    <property type="component" value="Unassembled WGS sequence"/>
</dbReference>
<dbReference type="Pfam" id="PF00355">
    <property type="entry name" value="Rieske"/>
    <property type="match status" value="1"/>
</dbReference>
<evidence type="ECO:0000256" key="13">
    <source>
        <dbReference type="ARBA" id="ARBA00023002"/>
    </source>
</evidence>
<keyword evidence="24" id="KW-1185">Reference proteome</keyword>
<dbReference type="Gene3D" id="2.102.10.10">
    <property type="entry name" value="Rieske [2Fe-2S] iron-sulphur domain"/>
    <property type="match status" value="1"/>
</dbReference>
<evidence type="ECO:0000256" key="3">
    <source>
        <dbReference type="ARBA" id="ARBA00010651"/>
    </source>
</evidence>
<evidence type="ECO:0000256" key="20">
    <source>
        <dbReference type="SAM" id="MobiDB-lite"/>
    </source>
</evidence>
<evidence type="ECO:0000256" key="10">
    <source>
        <dbReference type="ARBA" id="ARBA00022723"/>
    </source>
</evidence>
<feature type="region of interest" description="Disordered" evidence="20">
    <location>
        <begin position="1"/>
        <end position="56"/>
    </location>
</feature>
<keyword evidence="5" id="KW-0813">Transport</keyword>
<comment type="similarity">
    <text evidence="3">Belongs to the Rieske iron-sulfur protein family.</text>
</comment>
<keyword evidence="17" id="KW-1015">Disulfide bond</keyword>
<evidence type="ECO:0000256" key="4">
    <source>
        <dbReference type="ARBA" id="ARBA00015816"/>
    </source>
</evidence>
<evidence type="ECO:0000256" key="18">
    <source>
        <dbReference type="ARBA" id="ARBA00029586"/>
    </source>
</evidence>
<evidence type="ECO:0000256" key="1">
    <source>
        <dbReference type="ARBA" id="ARBA00002494"/>
    </source>
</evidence>
<dbReference type="EMBL" id="JBHLXH010000001">
    <property type="protein sequence ID" value="MFC0221360.1"/>
    <property type="molecule type" value="Genomic_DNA"/>
</dbReference>
<keyword evidence="10" id="KW-0479">Metal-binding</keyword>
<keyword evidence="15" id="KW-0411">Iron-sulfur</keyword>
<comment type="caution">
    <text evidence="23">The sequence shown here is derived from an EMBL/GenBank/DDBJ whole genome shotgun (WGS) entry which is preliminary data.</text>
</comment>
<name>A0ABV6DXB0_9ACTN</name>
<keyword evidence="7" id="KW-0679">Respiratory chain</keyword>
<evidence type="ECO:0000256" key="14">
    <source>
        <dbReference type="ARBA" id="ARBA00023004"/>
    </source>
</evidence>
<keyword evidence="16 21" id="KW-0472">Membrane</keyword>
<evidence type="ECO:0000256" key="9">
    <source>
        <dbReference type="ARBA" id="ARBA00022714"/>
    </source>
</evidence>
<proteinExistence type="inferred from homology"/>
<keyword evidence="12 21" id="KW-1133">Transmembrane helix</keyword>
<evidence type="ECO:0000313" key="23">
    <source>
        <dbReference type="EMBL" id="MFC0221360.1"/>
    </source>
</evidence>
<keyword evidence="14" id="KW-0408">Iron</keyword>
<evidence type="ECO:0000256" key="21">
    <source>
        <dbReference type="SAM" id="Phobius"/>
    </source>
</evidence>
<gene>
    <name evidence="23" type="ORF">ACFFJG_02610</name>
</gene>
<keyword evidence="9" id="KW-0001">2Fe-2S</keyword>
<dbReference type="InterPro" id="IPR036922">
    <property type="entry name" value="Rieske_2Fe-2S_sf"/>
</dbReference>
<comment type="function">
    <text evidence="1">Iron-sulfur subunit of the cytochrome bc1 complex, an essential component of the respiratory electron transport chain required for ATP synthesis. The bc1 complex catalyzes the oxidation of menaquinol and the reduction of cytochrome c in the respiratory chain. The bc1 complex operates through a Q-cycle mechanism that couples electron transfer to generation of the proton gradient that drives ATP synthesis.</text>
</comment>
<keyword evidence="13" id="KW-0560">Oxidoreductase</keyword>
<dbReference type="PANTHER" id="PTHR10134">
    <property type="entry name" value="CYTOCHROME B-C1 COMPLEX SUBUNIT RIESKE, MITOCHONDRIAL"/>
    <property type="match status" value="1"/>
</dbReference>
<sequence>MSNDNNLPVNGPDGAPEPYSDETGAESHLPVHHAAEPLPDPGLPEHTWRPTDVDPRAERRAERQVAGMFIAAMISAVLFVVAYFSLSVGDNWDTFLGMGASTMALGVTLGISLLLIGTAIIHLARKLMADHEMVEMRHPAASPAEDREATVAALNAGLDEAGIGRRPLVRNTMIGAMGVLGLPAVVLLRDLAPGDQLDIDKLAHTVWEPGMRVVRDVVGTPILASEIEMGDLINAAPEAMFPTEENGYPELEGAEEQAEKAKGAIIVVRMDPDDIIPAKGREKWTVDGIICYSKICTHVGCPISLYERTTHHVLCPCHQSTFDLADAAKVVFGPAARPLPQLPLAVDDEGYLVAQSDFTEPIGASFWEREKL</sequence>
<reference evidence="23 24" key="1">
    <citation type="submission" date="2024-09" db="EMBL/GenBank/DDBJ databases">
        <authorList>
            <person name="Sun Q."/>
            <person name="Mori K."/>
        </authorList>
    </citation>
    <scope>NUCLEOTIDE SEQUENCE [LARGE SCALE GENOMIC DNA]</scope>
    <source>
        <strain evidence="23 24">CCM 8654</strain>
    </source>
</reference>
<feature type="transmembrane region" description="Helical" evidence="21">
    <location>
        <begin position="98"/>
        <end position="123"/>
    </location>
</feature>
<dbReference type="Pfam" id="PF19297">
    <property type="entry name" value="QcrA_N"/>
    <property type="match status" value="1"/>
</dbReference>
<dbReference type="RefSeq" id="WP_378517053.1">
    <property type="nucleotide sequence ID" value="NZ_CBCSDI010000015.1"/>
</dbReference>
<evidence type="ECO:0000256" key="2">
    <source>
        <dbReference type="ARBA" id="ARBA00004651"/>
    </source>
</evidence>
<dbReference type="InterPro" id="IPR045603">
    <property type="entry name" value="QcrA_N"/>
</dbReference>
<evidence type="ECO:0000313" key="24">
    <source>
        <dbReference type="Proteomes" id="UP001589698"/>
    </source>
</evidence>
<protein>
    <recommendedName>
        <fullName evidence="4">Cytochrome bc1 complex Rieske iron-sulfur subunit</fullName>
    </recommendedName>
    <alternativeName>
        <fullName evidence="18">Cytochrome bc1 reductase complex subunit QcrA</fullName>
    </alternativeName>
    <alternativeName>
        <fullName evidence="19">Rieske iron-sulfur protein</fullName>
    </alternativeName>
</protein>
<evidence type="ECO:0000256" key="16">
    <source>
        <dbReference type="ARBA" id="ARBA00023136"/>
    </source>
</evidence>